<dbReference type="AlphaFoldDB" id="A0A1M5NZ25"/>
<organism evidence="2 3">
    <name type="scientific">Thermosyntropha lipolytica DSM 11003</name>
    <dbReference type="NCBI Taxonomy" id="1123382"/>
    <lineage>
        <taxon>Bacteria</taxon>
        <taxon>Bacillati</taxon>
        <taxon>Bacillota</taxon>
        <taxon>Clostridia</taxon>
        <taxon>Eubacteriales</taxon>
        <taxon>Syntrophomonadaceae</taxon>
        <taxon>Thermosyntropha</taxon>
    </lineage>
</organism>
<gene>
    <name evidence="2" type="ORF">SAMN02745221_01333</name>
</gene>
<dbReference type="OrthoDB" id="9815841at2"/>
<feature type="signal peptide" evidence="1">
    <location>
        <begin position="1"/>
        <end position="26"/>
    </location>
</feature>
<dbReference type="STRING" id="1123382.SAMN02745221_01333"/>
<evidence type="ECO:0000313" key="3">
    <source>
        <dbReference type="Proteomes" id="UP000242329"/>
    </source>
</evidence>
<dbReference type="EMBL" id="FQWY01000019">
    <property type="protein sequence ID" value="SHG94824.1"/>
    <property type="molecule type" value="Genomic_DNA"/>
</dbReference>
<dbReference type="Proteomes" id="UP000242329">
    <property type="component" value="Unassembled WGS sequence"/>
</dbReference>
<keyword evidence="3" id="KW-1185">Reference proteome</keyword>
<accession>A0A1M5NZ25</accession>
<name>A0A1M5NZ25_9FIRM</name>
<sequence length="649" mass="68580">MLKHKKWYTGLAMLLVFCLVFMPAQVALGQTPSKVIDNELVITQLGDNGQIQDIKVLNHIRVFGKGQYVIEDNAGYKVSSLRNLYSKEAISEQNGKIKVSAAVAGDKPYEDIYYLASVKKEEIAKIKMPVSVEIEYYLDGKKVKPSDIAGKSGHLKIVATFENKTGEKKVLEFTDSKGNLVQKEAEIYTPYVVSLSGWEFSNKKFANVQAPGKAGESPGGVVVNIKDNTVVSWTVPLIPPKYPAKQYIVLEADGKDIELPSFKIAVIPVLPTTSEVDSLSQVQNSLSMLYDGFDKIQSGVGAEDKEATLLYGLNAVEQGLNQISSGLGTLIGKVKMLRFGLSNPAFDAASYDAFKGTDAKGNTPGAKDAIGLIKKTVDEKFIPALGAQKMVLTVLQGVIGTPADQGQTPSLSTSLYNDVNYLKTAVAGTPAEKVITEAIEPKLMAINHNVGVFRDGGQMITSSGTVDFPASVSALELGTTMLSNSLGKVDAGLGLMVAGLGNVDKNGNPVKSVDASGNPNTLLYALAAMQAGIEEKALPGMAKIKEGTGQIGSGAGQAKEAIYEGMKTFASVGAIADALAQKAKEADTFLGKPEGAEGSVAYVFQTPEISKQANAVKYGAGAVVVALIILLALGRPPKQAFQAGVQESA</sequence>
<dbReference type="RefSeq" id="WP_073091872.1">
    <property type="nucleotide sequence ID" value="NZ_FQWY01000019.1"/>
</dbReference>
<protein>
    <submittedName>
        <fullName evidence="2">Uncharacterized protein</fullName>
    </submittedName>
</protein>
<keyword evidence="1" id="KW-0732">Signal</keyword>
<proteinExistence type="predicted"/>
<feature type="chain" id="PRO_5038552674" evidence="1">
    <location>
        <begin position="27"/>
        <end position="649"/>
    </location>
</feature>
<evidence type="ECO:0000313" key="2">
    <source>
        <dbReference type="EMBL" id="SHG94824.1"/>
    </source>
</evidence>
<evidence type="ECO:0000256" key="1">
    <source>
        <dbReference type="SAM" id="SignalP"/>
    </source>
</evidence>
<reference evidence="3" key="1">
    <citation type="submission" date="2016-11" db="EMBL/GenBank/DDBJ databases">
        <authorList>
            <person name="Varghese N."/>
            <person name="Submissions S."/>
        </authorList>
    </citation>
    <scope>NUCLEOTIDE SEQUENCE [LARGE SCALE GENOMIC DNA]</scope>
    <source>
        <strain evidence="3">DSM 11003</strain>
    </source>
</reference>